<keyword evidence="6" id="KW-1185">Reference proteome</keyword>
<feature type="chain" id="PRO_5006519745" description="Peptidyl-prolyl cis-trans isomerase" evidence="3">
    <location>
        <begin position="24"/>
        <end position="197"/>
    </location>
</feature>
<evidence type="ECO:0000256" key="3">
    <source>
        <dbReference type="RuleBase" id="RU363019"/>
    </source>
</evidence>
<feature type="signal peptide" evidence="3">
    <location>
        <begin position="1"/>
        <end position="23"/>
    </location>
</feature>
<dbReference type="PANTHER" id="PTHR45625">
    <property type="entry name" value="PEPTIDYL-PROLYL CIS-TRANS ISOMERASE-RELATED"/>
    <property type="match status" value="1"/>
</dbReference>
<keyword evidence="1 3" id="KW-0697">Rotamase</keyword>
<dbReference type="InterPro" id="IPR002130">
    <property type="entry name" value="Cyclophilin-type_PPIase_dom"/>
</dbReference>
<dbReference type="EMBL" id="CP013189">
    <property type="protein sequence ID" value="ALO46301.1"/>
    <property type="molecule type" value="Genomic_DNA"/>
</dbReference>
<name>A0A0S2KDB5_9GAMM</name>
<protein>
    <recommendedName>
        <fullName evidence="3">Peptidyl-prolyl cis-trans isomerase</fullName>
        <shortName evidence="3">PPIase</shortName>
        <ecNumber evidence="3">5.2.1.8</ecNumber>
    </recommendedName>
</protein>
<reference evidence="5 6" key="1">
    <citation type="submission" date="2015-11" db="EMBL/GenBank/DDBJ databases">
        <authorList>
            <person name="Zhang Y."/>
            <person name="Guo Z."/>
        </authorList>
    </citation>
    <scope>NUCLEOTIDE SEQUENCE [LARGE SCALE GENOMIC DNA]</scope>
    <source>
        <strain evidence="5 6">KCTC 32221</strain>
    </source>
</reference>
<keyword evidence="3" id="KW-0732">Signal</keyword>
<organism evidence="5 6">
    <name type="scientific">Pseudohongiella spirulinae</name>
    <dbReference type="NCBI Taxonomy" id="1249552"/>
    <lineage>
        <taxon>Bacteria</taxon>
        <taxon>Pseudomonadati</taxon>
        <taxon>Pseudomonadota</taxon>
        <taxon>Gammaproteobacteria</taxon>
        <taxon>Pseudomonadales</taxon>
        <taxon>Pseudohongiellaceae</taxon>
        <taxon>Pseudohongiella</taxon>
    </lineage>
</organism>
<evidence type="ECO:0000313" key="6">
    <source>
        <dbReference type="Proteomes" id="UP000065641"/>
    </source>
</evidence>
<keyword evidence="2 3" id="KW-0413">Isomerase</keyword>
<comment type="function">
    <text evidence="3">PPIases accelerate the folding of proteins. It catalyzes the cis-trans isomerization of proline imidic peptide bonds in oligopeptides.</text>
</comment>
<dbReference type="CDD" id="cd00317">
    <property type="entry name" value="cyclophilin"/>
    <property type="match status" value="1"/>
</dbReference>
<dbReference type="PATRIC" id="fig|1249552.3.peg.1654"/>
<accession>A0A0S2KDB5</accession>
<dbReference type="Gene3D" id="2.40.100.10">
    <property type="entry name" value="Cyclophilin-like"/>
    <property type="match status" value="1"/>
</dbReference>
<dbReference type="InterPro" id="IPR044666">
    <property type="entry name" value="Cyclophilin_A-like"/>
</dbReference>
<comment type="catalytic activity">
    <reaction evidence="3">
        <text>[protein]-peptidylproline (omega=180) = [protein]-peptidylproline (omega=0)</text>
        <dbReference type="Rhea" id="RHEA:16237"/>
        <dbReference type="Rhea" id="RHEA-COMP:10747"/>
        <dbReference type="Rhea" id="RHEA-COMP:10748"/>
        <dbReference type="ChEBI" id="CHEBI:83833"/>
        <dbReference type="ChEBI" id="CHEBI:83834"/>
        <dbReference type="EC" id="5.2.1.8"/>
    </reaction>
</comment>
<evidence type="ECO:0000313" key="5">
    <source>
        <dbReference type="EMBL" id="ALO46301.1"/>
    </source>
</evidence>
<dbReference type="EC" id="5.2.1.8" evidence="3"/>
<dbReference type="PROSITE" id="PS50072">
    <property type="entry name" value="CSA_PPIASE_2"/>
    <property type="match status" value="1"/>
</dbReference>
<dbReference type="KEGG" id="pspi:PS2015_1649"/>
<dbReference type="PRINTS" id="PR00153">
    <property type="entry name" value="CSAPPISMRASE"/>
</dbReference>
<dbReference type="AlphaFoldDB" id="A0A0S2KDB5"/>
<evidence type="ECO:0000259" key="4">
    <source>
        <dbReference type="PROSITE" id="PS50072"/>
    </source>
</evidence>
<evidence type="ECO:0000256" key="2">
    <source>
        <dbReference type="ARBA" id="ARBA00023235"/>
    </source>
</evidence>
<dbReference type="SUPFAM" id="SSF50891">
    <property type="entry name" value="Cyclophilin-like"/>
    <property type="match status" value="1"/>
</dbReference>
<dbReference type="Proteomes" id="UP000065641">
    <property type="component" value="Chromosome"/>
</dbReference>
<dbReference type="PANTHER" id="PTHR45625:SF4">
    <property type="entry name" value="PEPTIDYLPROLYL ISOMERASE DOMAIN AND WD REPEAT-CONTAINING PROTEIN 1"/>
    <property type="match status" value="1"/>
</dbReference>
<gene>
    <name evidence="5" type="ORF">PS2015_1649</name>
</gene>
<sequence precursor="true">MIKMRQMLGLLLVGLLCSTGLQAQNITATIETSKGTIELSLREGAAPTSAANFINLALRGYYDGLVFHRVEPRFMIQTGDPEGTGRGGPGYTFRGETNLKHNRPGVISTANAGPGTDGSQFFITHLPTPHLDGNHSVFGYVTSGMDVVNAIRRGDTMISVTINGDISALWERKSTDLLVWNTILNRNFDGLKPAPAP</sequence>
<dbReference type="InterPro" id="IPR029000">
    <property type="entry name" value="Cyclophilin-like_dom_sf"/>
</dbReference>
<feature type="domain" description="PPIase cyclophilin-type" evidence="4">
    <location>
        <begin position="35"/>
        <end position="156"/>
    </location>
</feature>
<evidence type="ECO:0000256" key="1">
    <source>
        <dbReference type="ARBA" id="ARBA00023110"/>
    </source>
</evidence>
<dbReference type="STRING" id="1249552.PS2015_1649"/>
<proteinExistence type="inferred from homology"/>
<comment type="similarity">
    <text evidence="3">Belongs to the cyclophilin-type PPIase family.</text>
</comment>
<dbReference type="Pfam" id="PF00160">
    <property type="entry name" value="Pro_isomerase"/>
    <property type="match status" value="1"/>
</dbReference>
<dbReference type="RefSeq" id="WP_335338225.1">
    <property type="nucleotide sequence ID" value="NZ_CP013189.1"/>
</dbReference>
<dbReference type="GO" id="GO:0003755">
    <property type="term" value="F:peptidyl-prolyl cis-trans isomerase activity"/>
    <property type="evidence" value="ECO:0007669"/>
    <property type="project" value="UniProtKB-UniRule"/>
</dbReference>